<evidence type="ECO:0000256" key="11">
    <source>
        <dbReference type="ARBA" id="ARBA00033067"/>
    </source>
</evidence>
<organism evidence="13 14">
    <name type="scientific">Methylobrevis pamukkalensis</name>
    <dbReference type="NCBI Taxonomy" id="1439726"/>
    <lineage>
        <taxon>Bacteria</taxon>
        <taxon>Pseudomonadati</taxon>
        <taxon>Pseudomonadota</taxon>
        <taxon>Alphaproteobacteria</taxon>
        <taxon>Hyphomicrobiales</taxon>
        <taxon>Pleomorphomonadaceae</taxon>
        <taxon>Methylobrevis</taxon>
    </lineage>
</organism>
<dbReference type="Proteomes" id="UP000094622">
    <property type="component" value="Unassembled WGS sequence"/>
</dbReference>
<dbReference type="Pfam" id="PF01370">
    <property type="entry name" value="Epimerase"/>
    <property type="match status" value="1"/>
</dbReference>
<protein>
    <recommendedName>
        <fullName evidence="6">UDP-glucose 4-epimerase</fullName>
        <ecNumber evidence="5">5.1.3.2</ecNumber>
    </recommendedName>
    <alternativeName>
        <fullName evidence="11">Galactowaldenase</fullName>
    </alternativeName>
    <alternativeName>
        <fullName evidence="10">UDP-galactose 4-epimerase</fullName>
    </alternativeName>
</protein>
<dbReference type="EC" id="5.1.3.2" evidence="5"/>
<dbReference type="InterPro" id="IPR005886">
    <property type="entry name" value="UDP_G4E"/>
</dbReference>
<comment type="caution">
    <text evidence="13">The sequence shown here is derived from an EMBL/GenBank/DDBJ whole genome shotgun (WGS) entry which is preliminary data.</text>
</comment>
<evidence type="ECO:0000256" key="3">
    <source>
        <dbReference type="ARBA" id="ARBA00004947"/>
    </source>
</evidence>
<evidence type="ECO:0000259" key="12">
    <source>
        <dbReference type="Pfam" id="PF01370"/>
    </source>
</evidence>
<comment type="similarity">
    <text evidence="4">Belongs to the NAD(P)-dependent epimerase/dehydratase family.</text>
</comment>
<dbReference type="SUPFAM" id="SSF51735">
    <property type="entry name" value="NAD(P)-binding Rossmann-fold domains"/>
    <property type="match status" value="1"/>
</dbReference>
<evidence type="ECO:0000256" key="2">
    <source>
        <dbReference type="ARBA" id="ARBA00001911"/>
    </source>
</evidence>
<evidence type="ECO:0000256" key="6">
    <source>
        <dbReference type="ARBA" id="ARBA00018569"/>
    </source>
</evidence>
<dbReference type="UniPathway" id="UPA00214"/>
<comment type="cofactor">
    <cofactor evidence="2">
        <name>NAD(+)</name>
        <dbReference type="ChEBI" id="CHEBI:57540"/>
    </cofactor>
</comment>
<evidence type="ECO:0000256" key="1">
    <source>
        <dbReference type="ARBA" id="ARBA00000083"/>
    </source>
</evidence>
<evidence type="ECO:0000313" key="13">
    <source>
        <dbReference type="EMBL" id="ODN69815.1"/>
    </source>
</evidence>
<keyword evidence="7" id="KW-0520">NAD</keyword>
<evidence type="ECO:0000256" key="8">
    <source>
        <dbReference type="ARBA" id="ARBA00023235"/>
    </source>
</evidence>
<feature type="domain" description="NAD-dependent epimerase/dehydratase" evidence="12">
    <location>
        <begin position="2"/>
        <end position="125"/>
    </location>
</feature>
<accession>A0A1E3H105</accession>
<name>A0A1E3H105_9HYPH</name>
<evidence type="ECO:0000256" key="4">
    <source>
        <dbReference type="ARBA" id="ARBA00007637"/>
    </source>
</evidence>
<keyword evidence="9" id="KW-0119">Carbohydrate metabolism</keyword>
<reference evidence="13 14" key="1">
    <citation type="submission" date="2016-07" db="EMBL/GenBank/DDBJ databases">
        <title>Draft Genome Sequence of Methylobrevis pamukkalensis PK2.</title>
        <authorList>
            <person name="Vasilenko O.V."/>
            <person name="Doronina N.V."/>
            <person name="Shmareva M.N."/>
            <person name="Tarlachkov S.V."/>
            <person name="Mustakhimov I."/>
            <person name="Trotsenko Y.A."/>
        </authorList>
    </citation>
    <scope>NUCLEOTIDE SEQUENCE [LARGE SCALE GENOMIC DNA]</scope>
    <source>
        <strain evidence="13 14">PK2</strain>
    </source>
</reference>
<dbReference type="Gene3D" id="3.90.25.10">
    <property type="entry name" value="UDP-galactose 4-epimerase, domain 1"/>
    <property type="match status" value="1"/>
</dbReference>
<gene>
    <name evidence="13" type="primary">galE_1</name>
    <name evidence="13" type="ORF">A6302_02855</name>
</gene>
<keyword evidence="14" id="KW-1185">Reference proteome</keyword>
<keyword evidence="8 13" id="KW-0413">Isomerase</keyword>
<comment type="pathway">
    <text evidence="3">Carbohydrate metabolism; galactose metabolism.</text>
</comment>
<evidence type="ECO:0000256" key="10">
    <source>
        <dbReference type="ARBA" id="ARBA00031367"/>
    </source>
</evidence>
<evidence type="ECO:0000313" key="14">
    <source>
        <dbReference type="Proteomes" id="UP000094622"/>
    </source>
</evidence>
<dbReference type="InterPro" id="IPR001509">
    <property type="entry name" value="Epimerase_deHydtase"/>
</dbReference>
<dbReference type="GO" id="GO:0003978">
    <property type="term" value="F:UDP-glucose 4-epimerase activity"/>
    <property type="evidence" value="ECO:0007669"/>
    <property type="project" value="UniProtKB-EC"/>
</dbReference>
<proteinExistence type="inferred from homology"/>
<dbReference type="PATRIC" id="fig|1439726.3.peg.3010"/>
<dbReference type="PANTHER" id="PTHR43725:SF53">
    <property type="entry name" value="UDP-ARABINOSE 4-EPIMERASE 1"/>
    <property type="match status" value="1"/>
</dbReference>
<sequence>MPIDETTPPAPVSPYGWSKLMTEVMLRDTAAAHGLRYAVLRYFNVAGADPQGRTGQSTKDATHLIKIASQAAHGLRAGMSVFGTDYPTPDGTCLRDYIHVSDLIEAHVLALAHLMGGGESLTANCGYGEGYSVLEVIDAVKRVSGADFPVEITGRRAGDPASLVADSSRIRDLLGWTPQYQDLDAIVGHALAWEAALQKRNSRP</sequence>
<comment type="catalytic activity">
    <reaction evidence="1">
        <text>UDP-alpha-D-glucose = UDP-alpha-D-galactose</text>
        <dbReference type="Rhea" id="RHEA:22168"/>
        <dbReference type="ChEBI" id="CHEBI:58885"/>
        <dbReference type="ChEBI" id="CHEBI:66914"/>
        <dbReference type="EC" id="5.1.3.2"/>
    </reaction>
</comment>
<dbReference type="PANTHER" id="PTHR43725">
    <property type="entry name" value="UDP-GLUCOSE 4-EPIMERASE"/>
    <property type="match status" value="1"/>
</dbReference>
<dbReference type="Gene3D" id="3.40.50.720">
    <property type="entry name" value="NAD(P)-binding Rossmann-like Domain"/>
    <property type="match status" value="1"/>
</dbReference>
<dbReference type="EMBL" id="MCRJ01000072">
    <property type="protein sequence ID" value="ODN69815.1"/>
    <property type="molecule type" value="Genomic_DNA"/>
</dbReference>
<evidence type="ECO:0000256" key="7">
    <source>
        <dbReference type="ARBA" id="ARBA00023027"/>
    </source>
</evidence>
<dbReference type="NCBIfam" id="TIGR01179">
    <property type="entry name" value="galE"/>
    <property type="match status" value="1"/>
</dbReference>
<dbReference type="InterPro" id="IPR036291">
    <property type="entry name" value="NAD(P)-bd_dom_sf"/>
</dbReference>
<evidence type="ECO:0000256" key="5">
    <source>
        <dbReference type="ARBA" id="ARBA00013189"/>
    </source>
</evidence>
<evidence type="ECO:0000256" key="9">
    <source>
        <dbReference type="ARBA" id="ARBA00023277"/>
    </source>
</evidence>
<dbReference type="GO" id="GO:0033499">
    <property type="term" value="P:galactose catabolic process via UDP-galactose, Leloir pathway"/>
    <property type="evidence" value="ECO:0007669"/>
    <property type="project" value="TreeGrafter"/>
</dbReference>
<dbReference type="AlphaFoldDB" id="A0A1E3H105"/>